<sequence>MQGPSSNCGCMVYVSWACITNEADPPFPPHNALHAF</sequence>
<accession>A0A8T2E288</accession>
<evidence type="ECO:0000313" key="1">
    <source>
        <dbReference type="EMBL" id="KAG7618147.1"/>
    </source>
</evidence>
<dbReference type="Proteomes" id="UP000694240">
    <property type="component" value="Chromosome 4"/>
</dbReference>
<comment type="caution">
    <text evidence="1">The sequence shown here is derived from an EMBL/GenBank/DDBJ whole genome shotgun (WGS) entry which is preliminary data.</text>
</comment>
<gene>
    <name evidence="1" type="ORF">ISN45_At04g034410</name>
</gene>
<organism evidence="1 2">
    <name type="scientific">Arabidopsis thaliana x Arabidopsis arenosa</name>
    <dbReference type="NCBI Taxonomy" id="1240361"/>
    <lineage>
        <taxon>Eukaryota</taxon>
        <taxon>Viridiplantae</taxon>
        <taxon>Streptophyta</taxon>
        <taxon>Embryophyta</taxon>
        <taxon>Tracheophyta</taxon>
        <taxon>Spermatophyta</taxon>
        <taxon>Magnoliopsida</taxon>
        <taxon>eudicotyledons</taxon>
        <taxon>Gunneridae</taxon>
        <taxon>Pentapetalae</taxon>
        <taxon>rosids</taxon>
        <taxon>malvids</taxon>
        <taxon>Brassicales</taxon>
        <taxon>Brassicaceae</taxon>
        <taxon>Camelineae</taxon>
        <taxon>Arabidopsis</taxon>
    </lineage>
</organism>
<dbReference type="EMBL" id="JAEFBK010000004">
    <property type="protein sequence ID" value="KAG7618147.1"/>
    <property type="molecule type" value="Genomic_DNA"/>
</dbReference>
<proteinExistence type="predicted"/>
<keyword evidence="2" id="KW-1185">Reference proteome</keyword>
<protein>
    <submittedName>
        <fullName evidence="1">Uncharacterized protein</fullName>
    </submittedName>
</protein>
<name>A0A8T2E288_9BRAS</name>
<evidence type="ECO:0000313" key="2">
    <source>
        <dbReference type="Proteomes" id="UP000694240"/>
    </source>
</evidence>
<dbReference type="AlphaFoldDB" id="A0A8T2E288"/>
<reference evidence="1 2" key="1">
    <citation type="submission" date="2020-12" db="EMBL/GenBank/DDBJ databases">
        <title>Concerted genomic and epigenomic changes stabilize Arabidopsis allopolyploids.</title>
        <authorList>
            <person name="Chen Z."/>
        </authorList>
    </citation>
    <scope>NUCLEOTIDE SEQUENCE [LARGE SCALE GENOMIC DNA]</scope>
    <source>
        <strain evidence="1">Allo738</strain>
        <tissue evidence="1">Leaf</tissue>
    </source>
</reference>